<proteinExistence type="predicted"/>
<accession>A0ABD1ZDH7</accession>
<dbReference type="PANTHER" id="PTHR42886:SF42">
    <property type="entry name" value="ALPHA_BETA-HYDROLASES SUPERFAMILY PROTEIN"/>
    <property type="match status" value="1"/>
</dbReference>
<keyword evidence="3" id="KW-1185">Reference proteome</keyword>
<reference evidence="2 3" key="1">
    <citation type="submission" date="2024-09" db="EMBL/GenBank/DDBJ databases">
        <title>Chromosome-scale assembly of Riccia fluitans.</title>
        <authorList>
            <person name="Paukszto L."/>
            <person name="Sawicki J."/>
            <person name="Karawczyk K."/>
            <person name="Piernik-Szablinska J."/>
            <person name="Szczecinska M."/>
            <person name="Mazdziarz M."/>
        </authorList>
    </citation>
    <scope>NUCLEOTIDE SEQUENCE [LARGE SCALE GENOMIC DNA]</scope>
    <source>
        <strain evidence="2">Rf_01</strain>
        <tissue evidence="2">Aerial parts of the thallus</tissue>
    </source>
</reference>
<name>A0ABD1ZDH7_9MARC</name>
<protein>
    <recommendedName>
        <fullName evidence="1">AB hydrolase-1 domain-containing protein</fullName>
    </recommendedName>
</protein>
<dbReference type="InterPro" id="IPR029058">
    <property type="entry name" value="AB_hydrolase_fold"/>
</dbReference>
<dbReference type="Proteomes" id="UP001605036">
    <property type="component" value="Unassembled WGS sequence"/>
</dbReference>
<dbReference type="Gene3D" id="3.40.50.1820">
    <property type="entry name" value="alpha/beta hydrolase"/>
    <property type="match status" value="1"/>
</dbReference>
<comment type="caution">
    <text evidence="2">The sequence shown here is derived from an EMBL/GenBank/DDBJ whole genome shotgun (WGS) entry which is preliminary data.</text>
</comment>
<dbReference type="AlphaFoldDB" id="A0ABD1ZDH7"/>
<evidence type="ECO:0000259" key="1">
    <source>
        <dbReference type="Pfam" id="PF12697"/>
    </source>
</evidence>
<evidence type="ECO:0000313" key="2">
    <source>
        <dbReference type="EMBL" id="KAL2644989.1"/>
    </source>
</evidence>
<gene>
    <name evidence="2" type="ORF">R1flu_012576</name>
</gene>
<feature type="domain" description="AB hydrolase-1" evidence="1">
    <location>
        <begin position="120"/>
        <end position="368"/>
    </location>
</feature>
<dbReference type="Pfam" id="PF12697">
    <property type="entry name" value="Abhydrolase_6"/>
    <property type="match status" value="1"/>
</dbReference>
<dbReference type="EMBL" id="JBHFFA010000002">
    <property type="protein sequence ID" value="KAL2644989.1"/>
    <property type="molecule type" value="Genomic_DNA"/>
</dbReference>
<dbReference type="PANTHER" id="PTHR42886">
    <property type="entry name" value="RE40534P-RELATED"/>
    <property type="match status" value="1"/>
</dbReference>
<evidence type="ECO:0000313" key="3">
    <source>
        <dbReference type="Proteomes" id="UP001605036"/>
    </source>
</evidence>
<sequence>MEALAGFSGRCLTVGIPPEARRLSLRAGTSPLQNEFAIWSTNSQLVTLRFQISPKCGNAIRRSGGGKAFAALQTADPMAKPIAELKSGQVQEFHELPSGLNLEIIVQKVGNESERRQTPLVFIHGSMHAAWCWAVHWMPFFSARGYDCYAISFQGQGASDVPQAAVAGTLQSHAEDIAHFIGSKFSTPPVIVAHSFGGLVTQRYLSGIGTNETWNAEGKLLPRPAGVVFVCSTPPTGNGPMVMRFLRRDFGASVKITLGFAAKMIGTSVSMCRDCLFSEDFPESELKEYMAMMKESSRIPTLDLRNVSKSLPAPRPPENAPPVLVIHAENDYIVDAEGSDETAEWYKTKPVVVPGIAHDVMLDTRWEDAARIVNTWLEENFL</sequence>
<dbReference type="SUPFAM" id="SSF53474">
    <property type="entry name" value="alpha/beta-Hydrolases"/>
    <property type="match status" value="1"/>
</dbReference>
<dbReference type="InterPro" id="IPR000073">
    <property type="entry name" value="AB_hydrolase_1"/>
</dbReference>
<organism evidence="2 3">
    <name type="scientific">Riccia fluitans</name>
    <dbReference type="NCBI Taxonomy" id="41844"/>
    <lineage>
        <taxon>Eukaryota</taxon>
        <taxon>Viridiplantae</taxon>
        <taxon>Streptophyta</taxon>
        <taxon>Embryophyta</taxon>
        <taxon>Marchantiophyta</taxon>
        <taxon>Marchantiopsida</taxon>
        <taxon>Marchantiidae</taxon>
        <taxon>Marchantiales</taxon>
        <taxon>Ricciaceae</taxon>
        <taxon>Riccia</taxon>
    </lineage>
</organism>